<dbReference type="GO" id="GO:0003913">
    <property type="term" value="F:DNA photolyase activity"/>
    <property type="evidence" value="ECO:0007669"/>
    <property type="project" value="TreeGrafter"/>
</dbReference>
<gene>
    <name evidence="1" type="ORF">GCM10008090_08460</name>
</gene>
<sequence>MVDTLYIEHAVLDLDTTAAVVSRYPKARQIVIERYGEVFNSHAQNFRTQKHNPSLILAEKKNAKVMPAPDQYETGGGAHYYFSHMLNCVYDCRYCFLQGMLRSANYLLFVNYQEFIDEIRSVAERHIDDEKPVWFFSGYDCDSLAYEPVTRFAETFVPAFAGIPNAVLELRTKSTQVRSLLAREPIDNVVVAYSLSPEPIAAELELGAPPLVKRLDALKKLQDHGWRIGIRFDPVIWHADYAETYAQAIQSVFAVLDPEQIDSVTLGGFRLPKGFYKTMLKLYPEHWLFNAGLSEQAGLVSYKPILERQVLDTVANLCRAFIAADKLFVYYADEAQQTKA</sequence>
<comment type="caution">
    <text evidence="1">The sequence shown here is derived from an EMBL/GenBank/DDBJ whole genome shotgun (WGS) entry which is preliminary data.</text>
</comment>
<dbReference type="Gene3D" id="3.80.30.30">
    <property type="match status" value="1"/>
</dbReference>
<evidence type="ECO:0000313" key="2">
    <source>
        <dbReference type="Proteomes" id="UP000614811"/>
    </source>
</evidence>
<proteinExistence type="predicted"/>
<dbReference type="Pfam" id="PF20903">
    <property type="entry name" value="SPL"/>
    <property type="match status" value="1"/>
</dbReference>
<protein>
    <submittedName>
        <fullName evidence="1">Deoxyribodipyrimidine photo-lyase</fullName>
    </submittedName>
</protein>
<dbReference type="EMBL" id="BMXA01000001">
    <property type="protein sequence ID" value="GHA01612.1"/>
    <property type="molecule type" value="Genomic_DNA"/>
</dbReference>
<dbReference type="PANTHER" id="PTHR37822:SF2">
    <property type="entry name" value="SPORE PHOTOPRODUCT LYASE"/>
    <property type="match status" value="1"/>
</dbReference>
<dbReference type="RefSeq" id="WP_189398743.1">
    <property type="nucleotide sequence ID" value="NZ_BMXA01000001.1"/>
</dbReference>
<reference evidence="1" key="2">
    <citation type="submission" date="2020-09" db="EMBL/GenBank/DDBJ databases">
        <authorList>
            <person name="Sun Q."/>
            <person name="Kim S."/>
        </authorList>
    </citation>
    <scope>NUCLEOTIDE SEQUENCE</scope>
    <source>
        <strain evidence="1">KCTC 12711</strain>
    </source>
</reference>
<dbReference type="PANTHER" id="PTHR37822">
    <property type="entry name" value="SPORE PHOTOPRODUCT LYASE-RELATED"/>
    <property type="match status" value="1"/>
</dbReference>
<dbReference type="Proteomes" id="UP000614811">
    <property type="component" value="Unassembled WGS sequence"/>
</dbReference>
<dbReference type="GO" id="GO:0042601">
    <property type="term" value="C:endospore-forming forespore"/>
    <property type="evidence" value="ECO:0007669"/>
    <property type="project" value="TreeGrafter"/>
</dbReference>
<reference evidence="1" key="1">
    <citation type="journal article" date="2014" name="Int. J. Syst. Evol. Microbiol.">
        <title>Complete genome sequence of Corynebacterium casei LMG S-19264T (=DSM 44701T), isolated from a smear-ripened cheese.</title>
        <authorList>
            <consortium name="US DOE Joint Genome Institute (JGI-PGF)"/>
            <person name="Walter F."/>
            <person name="Albersmeier A."/>
            <person name="Kalinowski J."/>
            <person name="Ruckert C."/>
        </authorList>
    </citation>
    <scope>NUCLEOTIDE SEQUENCE</scope>
    <source>
        <strain evidence="1">KCTC 12711</strain>
    </source>
</reference>
<dbReference type="Gene3D" id="3.40.50.12110">
    <property type="match status" value="1"/>
</dbReference>
<dbReference type="AlphaFoldDB" id="A0A918RLZ3"/>
<keyword evidence="2" id="KW-1185">Reference proteome</keyword>
<organism evidence="1 2">
    <name type="scientific">Arenicella chitinivorans</name>
    <dbReference type="NCBI Taxonomy" id="1329800"/>
    <lineage>
        <taxon>Bacteria</taxon>
        <taxon>Pseudomonadati</taxon>
        <taxon>Pseudomonadota</taxon>
        <taxon>Gammaproteobacteria</taxon>
        <taxon>Arenicellales</taxon>
        <taxon>Arenicellaceae</taxon>
        <taxon>Arenicella</taxon>
    </lineage>
</organism>
<name>A0A918RLZ3_9GAMM</name>
<accession>A0A918RLZ3</accession>
<dbReference type="GO" id="GO:1904047">
    <property type="term" value="F:S-adenosyl-L-methionine binding"/>
    <property type="evidence" value="ECO:0007669"/>
    <property type="project" value="TreeGrafter"/>
</dbReference>
<evidence type="ECO:0000313" key="1">
    <source>
        <dbReference type="EMBL" id="GHA01612.1"/>
    </source>
</evidence>
<dbReference type="InterPro" id="IPR049539">
    <property type="entry name" value="SPL"/>
</dbReference>
<dbReference type="GO" id="GO:0051539">
    <property type="term" value="F:4 iron, 4 sulfur cluster binding"/>
    <property type="evidence" value="ECO:0007669"/>
    <property type="project" value="TreeGrafter"/>
</dbReference>